<feature type="non-terminal residue" evidence="1">
    <location>
        <position position="1"/>
    </location>
</feature>
<dbReference type="InterPro" id="IPR027878">
    <property type="entry name" value="DUF4551"/>
</dbReference>
<dbReference type="AlphaFoldDB" id="A0A3M7P2T0"/>
<proteinExistence type="predicted"/>
<feature type="non-terminal residue" evidence="1">
    <location>
        <position position="233"/>
    </location>
</feature>
<evidence type="ECO:0000313" key="1">
    <source>
        <dbReference type="EMBL" id="RMZ93382.1"/>
    </source>
</evidence>
<comment type="caution">
    <text evidence="1">The sequence shown here is derived from an EMBL/GenBank/DDBJ whole genome shotgun (WGS) entry which is preliminary data.</text>
</comment>
<name>A0A3M7P2T0_BRAPC</name>
<dbReference type="Pfam" id="PF15087">
    <property type="entry name" value="DUF4551"/>
    <property type="match status" value="1"/>
</dbReference>
<keyword evidence="2" id="KW-1185">Reference proteome</keyword>
<organism evidence="1 2">
    <name type="scientific">Brachionus plicatilis</name>
    <name type="common">Marine rotifer</name>
    <name type="synonym">Brachionus muelleri</name>
    <dbReference type="NCBI Taxonomy" id="10195"/>
    <lineage>
        <taxon>Eukaryota</taxon>
        <taxon>Metazoa</taxon>
        <taxon>Spiralia</taxon>
        <taxon>Gnathifera</taxon>
        <taxon>Rotifera</taxon>
        <taxon>Eurotatoria</taxon>
        <taxon>Monogononta</taxon>
        <taxon>Pseudotrocha</taxon>
        <taxon>Ploima</taxon>
        <taxon>Brachionidae</taxon>
        <taxon>Brachionus</taxon>
    </lineage>
</organism>
<dbReference type="PANTHER" id="PTHR35354:SF1">
    <property type="entry name" value="RGD1561648"/>
    <property type="match status" value="1"/>
</dbReference>
<dbReference type="PANTHER" id="PTHR35354">
    <property type="entry name" value="RGD1561648"/>
    <property type="match status" value="1"/>
</dbReference>
<evidence type="ECO:0000313" key="2">
    <source>
        <dbReference type="Proteomes" id="UP000276133"/>
    </source>
</evidence>
<sequence>EKNVIYLNYQACKNLQNLNDKILSDFIKDCDKKPTSLDIYILNPRSQVYQSLKQAHFLSKIRNTLNYHNSFDEQIKILSNFFEDKNKIEKKYKLLKTQIFRNADSLEQIANLYDNLLQLTYDFKYIKKIFWNNSDLYSFSVDQLNRYLPNSVASMKRGQSSAKRRIKEFEACIAFIETLAVMFQETEFYAKRNLILCEEKCKNIYRLIKSLICEPESAELSEKDFESIELKQK</sequence>
<accession>A0A3M7P2T0</accession>
<dbReference type="EMBL" id="REGN01013860">
    <property type="protein sequence ID" value="RMZ93382.1"/>
    <property type="molecule type" value="Genomic_DNA"/>
</dbReference>
<dbReference type="Proteomes" id="UP000276133">
    <property type="component" value="Unassembled WGS sequence"/>
</dbReference>
<reference evidence="1 2" key="1">
    <citation type="journal article" date="2018" name="Sci. Rep.">
        <title>Genomic signatures of local adaptation to the degree of environmental predictability in rotifers.</title>
        <authorList>
            <person name="Franch-Gras L."/>
            <person name="Hahn C."/>
            <person name="Garcia-Roger E.M."/>
            <person name="Carmona M.J."/>
            <person name="Serra M."/>
            <person name="Gomez A."/>
        </authorList>
    </citation>
    <scope>NUCLEOTIDE SEQUENCE [LARGE SCALE GENOMIC DNA]</scope>
    <source>
        <strain evidence="1">HYR1</strain>
    </source>
</reference>
<dbReference type="OrthoDB" id="6022562at2759"/>
<gene>
    <name evidence="1" type="ORF">BpHYR1_052889</name>
</gene>
<protein>
    <submittedName>
        <fullName evidence="1">Uncharacterized protein</fullName>
    </submittedName>
</protein>